<feature type="compositionally biased region" description="Acidic residues" evidence="1">
    <location>
        <begin position="114"/>
        <end position="131"/>
    </location>
</feature>
<evidence type="ECO:0000256" key="1">
    <source>
        <dbReference type="SAM" id="MobiDB-lite"/>
    </source>
</evidence>
<dbReference type="EMBL" id="JOKZ01000136">
    <property type="protein sequence ID" value="KKP02772.1"/>
    <property type="molecule type" value="Genomic_DNA"/>
</dbReference>
<gene>
    <name evidence="2" type="ORF">THAR02_05100</name>
</gene>
<proteinExistence type="predicted"/>
<feature type="region of interest" description="Disordered" evidence="1">
    <location>
        <begin position="581"/>
        <end position="603"/>
    </location>
</feature>
<accession>A0A0F9ZR42</accession>
<reference evidence="3" key="1">
    <citation type="journal article" date="2015" name="Genome Announc.">
        <title>Draft whole-genome sequence of the biocontrol agent Trichoderma harzianum T6776.</title>
        <authorList>
            <person name="Baroncelli R."/>
            <person name="Piaggeschi G."/>
            <person name="Fiorini L."/>
            <person name="Bertolini E."/>
            <person name="Zapparata A."/>
            <person name="Pe M.E."/>
            <person name="Sarrocco S."/>
            <person name="Vannacci G."/>
        </authorList>
    </citation>
    <scope>NUCLEOTIDE SEQUENCE [LARGE SCALE GENOMIC DNA]</scope>
    <source>
        <strain evidence="3">T6776</strain>
    </source>
</reference>
<protein>
    <submittedName>
        <fullName evidence="2">Uncharacterized protein</fullName>
    </submittedName>
</protein>
<dbReference type="OMA" id="AYPECHA"/>
<dbReference type="AlphaFoldDB" id="A0A0F9ZR42"/>
<name>A0A0F9ZR42_TRIHA</name>
<feature type="region of interest" description="Disordered" evidence="1">
    <location>
        <begin position="112"/>
        <end position="160"/>
    </location>
</feature>
<evidence type="ECO:0000313" key="2">
    <source>
        <dbReference type="EMBL" id="KKP02772.1"/>
    </source>
</evidence>
<feature type="compositionally biased region" description="Acidic residues" evidence="1">
    <location>
        <begin position="138"/>
        <end position="155"/>
    </location>
</feature>
<dbReference type="Proteomes" id="UP000034112">
    <property type="component" value="Unassembled WGS sequence"/>
</dbReference>
<evidence type="ECO:0000313" key="3">
    <source>
        <dbReference type="Proteomes" id="UP000034112"/>
    </source>
</evidence>
<sequence>MSSTFSFLHLPPEVRNRIYAHYVTVKGGYVFNFESGKLVAASSDGKTQPIDQALKFTCRQVAEEMRGLDLVSNRITFSTGYSDNWRIGAAAFHHNMANINLEAYHWLQGPAAEESGDEEDDGGEGESEDQDGSLYQGQDEDENEDANEDEDENDEPQLLPGFTSTIANEVAKRYPKFKPILDGILEGHNIVDMDDYFGIVPSYKRQATLYTLELQVKHNSTPEHWLGAPTHSPEEILALSREYQPWRCCLTGDEIRELNVGAISSRQSASYWKSPHTTKDGEQQYTQGKYRYSAAALAIRFLSRLPPPLRMCLRNIRLNENAVSVAYPECHAQGLIEFCIENPMLHVERRLDLWRNVFQSPSSEMANLTFTFEGRLAWSTSGYDGRGQGLWSLVLTDSIALWVTEALALIPLGMPEKSYTLVLDGGDVPQQCSDIFQTIVQRDAAWQTAWEMMTSDTFSEESFFTKRAHHCYRFEGFPDAVNEMVNSPSGFIQCTFDTGPAVWNAEVEFGKYRHFSLEDSHNLPIANQVFFQPQDPLPGWIDLHIENILPEFFTDQHLIQVDDTSEWLIHELKGAWDDGYEDQKKQKEEKKQEIAKAKNERTNREMERLSRGFSFFDIT</sequence>
<organism evidence="2 3">
    <name type="scientific">Trichoderma harzianum</name>
    <name type="common">Hypocrea lixii</name>
    <dbReference type="NCBI Taxonomy" id="5544"/>
    <lineage>
        <taxon>Eukaryota</taxon>
        <taxon>Fungi</taxon>
        <taxon>Dikarya</taxon>
        <taxon>Ascomycota</taxon>
        <taxon>Pezizomycotina</taxon>
        <taxon>Sordariomycetes</taxon>
        <taxon>Hypocreomycetidae</taxon>
        <taxon>Hypocreales</taxon>
        <taxon>Hypocreaceae</taxon>
        <taxon>Trichoderma</taxon>
    </lineage>
</organism>
<comment type="caution">
    <text evidence="2">The sequence shown here is derived from an EMBL/GenBank/DDBJ whole genome shotgun (WGS) entry which is preliminary data.</text>
</comment>
<dbReference type="OrthoDB" id="5062850at2759"/>